<sequence length="548" mass="61259">MRQAAQKGRAFFSSRMKCRIRSMLNLPAEVVVAATPDHMTDLPRASASPLVPADRYRSYARKALVLIGLLSLFRLLLAFGLELGNDEAYYWMYSQHLKSNYFDHPPMVALLIRLSTFNGILQGAGWLRLGAVAGGAAAAWLLFRAVSELHSPRAGLYTSVLYLSSFYAGLTAGVYIMPDSPQMIFWTAALWMLVRIDADERNWRNWLLFGLCAGLAILSKVHAGFLWIGLGAYILLHRRQWLRLPQLYAAAAITAVLLTPIVVWNIQNDFITYRFHSRRVTVDHFDLRFSYMLKEAIGQLVFNNPVNVALIIGALWRWKRLPAETKGVLSLFCWIALPHAAFLLAVSLFRDTTLPHWSGPAYVTLLPLAAVMLAGASRRRFLPRAVLAAAGLYLSVLTGWWLTVHFYPGTYGRRDPATLGTGDISLDLYGWELAGKAFGAQYRAAVDAGAVPAGTPVVASYWWGAHVEYYFCRPSGIAFQALGPIPDVREYHWRNRGLPVPQRAFCILASDEAYGLPKGFRQTNAQYRIEVSRGGKPAHAFTVYLLTR</sequence>
<evidence type="ECO:0000259" key="9">
    <source>
        <dbReference type="Pfam" id="PF13231"/>
    </source>
</evidence>
<evidence type="ECO:0000313" key="11">
    <source>
        <dbReference type="Proteomes" id="UP000295334"/>
    </source>
</evidence>
<comment type="caution">
    <text evidence="10">The sequence shown here is derived from an EMBL/GenBank/DDBJ whole genome shotgun (WGS) entry which is preliminary data.</text>
</comment>
<feature type="transmembrane region" description="Helical" evidence="8">
    <location>
        <begin position="63"/>
        <end position="81"/>
    </location>
</feature>
<keyword evidence="7 8" id="KW-0472">Membrane</keyword>
<feature type="domain" description="Glycosyltransferase RgtA/B/C/D-like" evidence="9">
    <location>
        <begin position="103"/>
        <end position="264"/>
    </location>
</feature>
<feature type="transmembrane region" description="Helical" evidence="8">
    <location>
        <begin position="328"/>
        <end position="349"/>
    </location>
</feature>
<keyword evidence="11" id="KW-1185">Reference proteome</keyword>
<evidence type="ECO:0000313" key="10">
    <source>
        <dbReference type="EMBL" id="TCJ13735.1"/>
    </source>
</evidence>
<keyword evidence="3" id="KW-0328">Glycosyltransferase</keyword>
<accession>A0A4R1B9X6</accession>
<dbReference type="GO" id="GO:0009103">
    <property type="term" value="P:lipopolysaccharide biosynthetic process"/>
    <property type="evidence" value="ECO:0007669"/>
    <property type="project" value="UniProtKB-ARBA"/>
</dbReference>
<dbReference type="OrthoDB" id="9813729at2"/>
<feature type="transmembrane region" description="Helical" evidence="8">
    <location>
        <begin position="361"/>
        <end position="378"/>
    </location>
</feature>
<feature type="transmembrane region" description="Helical" evidence="8">
    <location>
        <begin position="206"/>
        <end position="235"/>
    </location>
</feature>
<evidence type="ECO:0000256" key="1">
    <source>
        <dbReference type="ARBA" id="ARBA00004651"/>
    </source>
</evidence>
<evidence type="ECO:0000256" key="8">
    <source>
        <dbReference type="SAM" id="Phobius"/>
    </source>
</evidence>
<dbReference type="Pfam" id="PF13231">
    <property type="entry name" value="PMT_2"/>
    <property type="match status" value="1"/>
</dbReference>
<gene>
    <name evidence="10" type="ORF">EPD60_11600</name>
</gene>
<dbReference type="PANTHER" id="PTHR33908:SF11">
    <property type="entry name" value="MEMBRANE PROTEIN"/>
    <property type="match status" value="1"/>
</dbReference>
<dbReference type="Proteomes" id="UP000295334">
    <property type="component" value="Unassembled WGS sequence"/>
</dbReference>
<name>A0A4R1B9X6_9BACT</name>
<dbReference type="EMBL" id="SJZI01000043">
    <property type="protein sequence ID" value="TCJ13735.1"/>
    <property type="molecule type" value="Genomic_DNA"/>
</dbReference>
<keyword evidence="4 10" id="KW-0808">Transferase</keyword>
<evidence type="ECO:0000256" key="4">
    <source>
        <dbReference type="ARBA" id="ARBA00022679"/>
    </source>
</evidence>
<evidence type="ECO:0000256" key="2">
    <source>
        <dbReference type="ARBA" id="ARBA00022475"/>
    </source>
</evidence>
<evidence type="ECO:0000256" key="5">
    <source>
        <dbReference type="ARBA" id="ARBA00022692"/>
    </source>
</evidence>
<evidence type="ECO:0000256" key="3">
    <source>
        <dbReference type="ARBA" id="ARBA00022676"/>
    </source>
</evidence>
<proteinExistence type="predicted"/>
<keyword evidence="6 8" id="KW-1133">Transmembrane helix</keyword>
<feature type="transmembrane region" description="Helical" evidence="8">
    <location>
        <begin position="385"/>
        <end position="407"/>
    </location>
</feature>
<keyword evidence="5 8" id="KW-0812">Transmembrane</keyword>
<dbReference type="PANTHER" id="PTHR33908">
    <property type="entry name" value="MANNOSYLTRANSFERASE YKCB-RELATED"/>
    <property type="match status" value="1"/>
</dbReference>
<comment type="subcellular location">
    <subcellularLocation>
        <location evidence="1">Cell membrane</location>
        <topology evidence="1">Multi-pass membrane protein</topology>
    </subcellularLocation>
</comment>
<dbReference type="AlphaFoldDB" id="A0A4R1B9X6"/>
<evidence type="ECO:0000256" key="7">
    <source>
        <dbReference type="ARBA" id="ARBA00023136"/>
    </source>
</evidence>
<reference evidence="10 11" key="1">
    <citation type="submission" date="2019-03" db="EMBL/GenBank/DDBJ databases">
        <authorList>
            <person name="Kim M.K.M."/>
        </authorList>
    </citation>
    <scope>NUCLEOTIDE SEQUENCE [LARGE SCALE GENOMIC DNA]</scope>
    <source>
        <strain evidence="10 11">17J68-12</strain>
    </source>
</reference>
<feature type="transmembrane region" description="Helical" evidence="8">
    <location>
        <begin position="125"/>
        <end position="143"/>
    </location>
</feature>
<evidence type="ECO:0000256" key="6">
    <source>
        <dbReference type="ARBA" id="ARBA00022989"/>
    </source>
</evidence>
<dbReference type="InterPro" id="IPR038731">
    <property type="entry name" value="RgtA/B/C-like"/>
</dbReference>
<feature type="transmembrane region" description="Helical" evidence="8">
    <location>
        <begin position="247"/>
        <end position="266"/>
    </location>
</feature>
<keyword evidence="2" id="KW-1003">Cell membrane</keyword>
<protein>
    <submittedName>
        <fullName evidence="10">Glycosyltransferase family 39 protein</fullName>
    </submittedName>
</protein>
<feature type="transmembrane region" description="Helical" evidence="8">
    <location>
        <begin position="296"/>
        <end position="316"/>
    </location>
</feature>
<dbReference type="GO" id="GO:0005886">
    <property type="term" value="C:plasma membrane"/>
    <property type="evidence" value="ECO:0007669"/>
    <property type="project" value="UniProtKB-SubCell"/>
</dbReference>
<organism evidence="10 11">
    <name type="scientific">Flaviaesturariibacter flavus</name>
    <dbReference type="NCBI Taxonomy" id="2502780"/>
    <lineage>
        <taxon>Bacteria</taxon>
        <taxon>Pseudomonadati</taxon>
        <taxon>Bacteroidota</taxon>
        <taxon>Chitinophagia</taxon>
        <taxon>Chitinophagales</taxon>
        <taxon>Chitinophagaceae</taxon>
        <taxon>Flaviaestuariibacter</taxon>
    </lineage>
</organism>
<feature type="transmembrane region" description="Helical" evidence="8">
    <location>
        <begin position="155"/>
        <end position="177"/>
    </location>
</feature>
<dbReference type="InterPro" id="IPR050297">
    <property type="entry name" value="LipidA_mod_glycosyltrf_83"/>
</dbReference>
<dbReference type="GO" id="GO:0016763">
    <property type="term" value="F:pentosyltransferase activity"/>
    <property type="evidence" value="ECO:0007669"/>
    <property type="project" value="TreeGrafter"/>
</dbReference>